<name>A0A2S6I4X1_9BACT</name>
<keyword evidence="1" id="KW-0732">Signal</keyword>
<sequence length="1024" mass="108566">MKRKTFTQLIPLLLILFASALSAQEARDGRAFLSGQQEAIPVVTTASGSVELDWTFDDGDEGQLVVTGSFQGLSSPVATEIRGGAHIHVAYPGRNGGIRIDLVPTLSADSLSGTFEAEDNTFTVSSADYQSLQPGHAYVNVHTRNYPMGEIRGDVVEDDFERYFYVNLFGSNEVPSIISPARGALLLALDGNQLTVSGSFTGLSDTLATRTRGGAHLHLGLPGQNGGIDIELSASLDADSGNRSGTFNAEANTFTLTETQLEALLAGRYYANIHSGTYPRGEIRGQVLPPATILFRAHLSGANEWPVVTSGASGQVLGHFVGDSLQVIGSFAGLESPVATAISGGAHLHTAWAGQNGAVIIPLGLTLGAGAQEGSFQLADNVYKPNASQLEQLVNRGIYLNIHTMEHNPGEIRGQMLPESQAVFTAFLNGNQQIPSVVSTGRGMVKVEWRGEHIVATGSFQGLMSDLNTVIDGGSHLHAGYPGQSGRVIYPLSANQPDTDTAGVYLPEDNHFMLSGGRADTLTDRFFYANIHSLDYPDGEIRGSLLAEAESYFLAPLSGASQPGGVVTDATGMVAGEVVDSTVTLVGSFAGLESDFAANVDGGMHLHAAIAGSNGSIVAPINTEIANDNRRGTVLADSNRIQLSSGLLDTLRSRMIYANVHTEEHRAGAIRGQMLPLAGSYFHTTFSGMNEPAYVMTTAQGGLKAELIDTTLRVSGSVTMLEGDFDATVMGGAHLHVGGAGRNGSIRVSLNADPAPDLKSATFLVDSNTFALTPEQVDTLRMGLLYANIHTTMVRSGEARGQMLGELNLAPSMSSILSPANGDTLTLEGNSSQEFRVSYSPATDPSGDTVVYIWQLATDEDFEDVLFAANTGQDTFFTTTIGTVDVLLDSAGVATSDSATVYHRVLASDGSNYRPGEASTVRLVRGQLVGVQTFLPEGFAGRLFPNPVGGGERLVYEVNADEFFRGRLLIFNQLGQLRREMAVELNGNRQQYFIETGDLEAGSYFATLRSAEGHLVQALRVVVQ</sequence>
<feature type="chain" id="PRO_5015782894" evidence="1">
    <location>
        <begin position="24"/>
        <end position="1024"/>
    </location>
</feature>
<proteinExistence type="predicted"/>
<dbReference type="Proteomes" id="UP000237662">
    <property type="component" value="Unassembled WGS sequence"/>
</dbReference>
<evidence type="ECO:0000313" key="3">
    <source>
        <dbReference type="EMBL" id="PPK86214.1"/>
    </source>
</evidence>
<accession>A0A2S6I4X1</accession>
<reference evidence="3 4" key="1">
    <citation type="submission" date="2018-02" db="EMBL/GenBank/DDBJ databases">
        <title>Genomic Encyclopedia of Archaeal and Bacterial Type Strains, Phase II (KMG-II): from individual species to whole genera.</title>
        <authorList>
            <person name="Goeker M."/>
        </authorList>
    </citation>
    <scope>NUCLEOTIDE SEQUENCE [LARGE SCALE GENOMIC DNA]</scope>
    <source>
        <strain evidence="3 4">DSM 29526</strain>
    </source>
</reference>
<dbReference type="Pfam" id="PF07452">
    <property type="entry name" value="CHRD"/>
    <property type="match status" value="6"/>
</dbReference>
<protein>
    <submittedName>
        <fullName evidence="3">CHRD domain-containing protein</fullName>
    </submittedName>
</protein>
<comment type="caution">
    <text evidence="3">The sequence shown here is derived from an EMBL/GenBank/DDBJ whole genome shotgun (WGS) entry which is preliminary data.</text>
</comment>
<dbReference type="RefSeq" id="WP_170067727.1">
    <property type="nucleotide sequence ID" value="NZ_PTJC01000006.1"/>
</dbReference>
<dbReference type="InterPro" id="IPR010895">
    <property type="entry name" value="CHRD"/>
</dbReference>
<evidence type="ECO:0000256" key="1">
    <source>
        <dbReference type="SAM" id="SignalP"/>
    </source>
</evidence>
<gene>
    <name evidence="3" type="ORF">CLV84_3136</name>
</gene>
<keyword evidence="4" id="KW-1185">Reference proteome</keyword>
<feature type="signal peptide" evidence="1">
    <location>
        <begin position="1"/>
        <end position="23"/>
    </location>
</feature>
<dbReference type="PROSITE" id="PS50933">
    <property type="entry name" value="CHRD"/>
    <property type="match status" value="2"/>
</dbReference>
<evidence type="ECO:0000259" key="2">
    <source>
        <dbReference type="PROSITE" id="PS50933"/>
    </source>
</evidence>
<dbReference type="EMBL" id="PTJC01000006">
    <property type="protein sequence ID" value="PPK86214.1"/>
    <property type="molecule type" value="Genomic_DNA"/>
</dbReference>
<feature type="domain" description="CHRD" evidence="2">
    <location>
        <begin position="291"/>
        <end position="421"/>
    </location>
</feature>
<evidence type="ECO:0000313" key="4">
    <source>
        <dbReference type="Proteomes" id="UP000237662"/>
    </source>
</evidence>
<feature type="domain" description="CHRD" evidence="2">
    <location>
        <begin position="25"/>
        <end position="160"/>
    </location>
</feature>
<organism evidence="3 4">
    <name type="scientific">Neolewinella xylanilytica</name>
    <dbReference type="NCBI Taxonomy" id="1514080"/>
    <lineage>
        <taxon>Bacteria</taxon>
        <taxon>Pseudomonadati</taxon>
        <taxon>Bacteroidota</taxon>
        <taxon>Saprospiria</taxon>
        <taxon>Saprospirales</taxon>
        <taxon>Lewinellaceae</taxon>
        <taxon>Neolewinella</taxon>
    </lineage>
</organism>
<dbReference type="SMART" id="SM00754">
    <property type="entry name" value="CHRD"/>
    <property type="match status" value="6"/>
</dbReference>
<dbReference type="AlphaFoldDB" id="A0A2S6I4X1"/>